<name>A0A6H5HK52_9HEMI</name>
<reference evidence="2 3" key="1">
    <citation type="submission" date="2020-02" db="EMBL/GenBank/DDBJ databases">
        <authorList>
            <person name="Ferguson B K."/>
        </authorList>
    </citation>
    <scope>NUCLEOTIDE SEQUENCE [LARGE SCALE GENOMIC DNA]</scope>
</reference>
<evidence type="ECO:0000256" key="1">
    <source>
        <dbReference type="SAM" id="MobiDB-lite"/>
    </source>
</evidence>
<protein>
    <submittedName>
        <fullName evidence="2">Uncharacterized protein</fullName>
    </submittedName>
</protein>
<organism evidence="2 3">
    <name type="scientific">Nesidiocoris tenuis</name>
    <dbReference type="NCBI Taxonomy" id="355587"/>
    <lineage>
        <taxon>Eukaryota</taxon>
        <taxon>Metazoa</taxon>
        <taxon>Ecdysozoa</taxon>
        <taxon>Arthropoda</taxon>
        <taxon>Hexapoda</taxon>
        <taxon>Insecta</taxon>
        <taxon>Pterygota</taxon>
        <taxon>Neoptera</taxon>
        <taxon>Paraneoptera</taxon>
        <taxon>Hemiptera</taxon>
        <taxon>Heteroptera</taxon>
        <taxon>Panheteroptera</taxon>
        <taxon>Cimicomorpha</taxon>
        <taxon>Miridae</taxon>
        <taxon>Dicyphina</taxon>
        <taxon>Nesidiocoris</taxon>
    </lineage>
</organism>
<accession>A0A6H5HK52</accession>
<dbReference type="AlphaFoldDB" id="A0A6H5HK52"/>
<dbReference type="EMBL" id="CADCXU010030819">
    <property type="protein sequence ID" value="CAB0017097.1"/>
    <property type="molecule type" value="Genomic_DNA"/>
</dbReference>
<keyword evidence="3" id="KW-1185">Reference proteome</keyword>
<proteinExistence type="predicted"/>
<feature type="region of interest" description="Disordered" evidence="1">
    <location>
        <begin position="1"/>
        <end position="49"/>
    </location>
</feature>
<evidence type="ECO:0000313" key="2">
    <source>
        <dbReference type="EMBL" id="CAB0017097.1"/>
    </source>
</evidence>
<gene>
    <name evidence="2" type="ORF">NTEN_LOCUS21178</name>
</gene>
<evidence type="ECO:0000313" key="3">
    <source>
        <dbReference type="Proteomes" id="UP000479000"/>
    </source>
</evidence>
<sequence>MSRERSNLLGEGDFSRHPPDKVSTLMKTSPSDGEDPAEGPTFRPPDHAMEELHGSVKPVINWLERCGQQLWNEPFKLDGIKTVLE</sequence>
<dbReference type="Proteomes" id="UP000479000">
    <property type="component" value="Unassembled WGS sequence"/>
</dbReference>